<comment type="caution">
    <text evidence="1">The sequence shown here is derived from an EMBL/GenBank/DDBJ whole genome shotgun (WGS) entry which is preliminary data.</text>
</comment>
<dbReference type="InterPro" id="IPR036691">
    <property type="entry name" value="Endo/exonu/phosph_ase_sf"/>
</dbReference>
<evidence type="ECO:0000313" key="1">
    <source>
        <dbReference type="EMBL" id="CAK0906076.1"/>
    </source>
</evidence>
<gene>
    <name evidence="1" type="ORF">PCOR1329_LOCUS81543</name>
</gene>
<dbReference type="EMBL" id="CAUYUJ010021638">
    <property type="protein sequence ID" value="CAK0906076.1"/>
    <property type="molecule type" value="Genomic_DNA"/>
</dbReference>
<evidence type="ECO:0008006" key="3">
    <source>
        <dbReference type="Google" id="ProtNLM"/>
    </source>
</evidence>
<evidence type="ECO:0000313" key="2">
    <source>
        <dbReference type="Proteomes" id="UP001189429"/>
    </source>
</evidence>
<protein>
    <recommendedName>
        <fullName evidence="3">Endonuclease/exonuclease/phosphatase domain-containing protein</fullName>
    </recommendedName>
</protein>
<keyword evidence="2" id="KW-1185">Reference proteome</keyword>
<dbReference type="Gene3D" id="3.60.10.10">
    <property type="entry name" value="Endonuclease/exonuclease/phosphatase"/>
    <property type="match status" value="1"/>
</dbReference>
<reference evidence="1" key="1">
    <citation type="submission" date="2023-10" db="EMBL/GenBank/DDBJ databases">
        <authorList>
            <person name="Chen Y."/>
            <person name="Shah S."/>
            <person name="Dougan E. K."/>
            <person name="Thang M."/>
            <person name="Chan C."/>
        </authorList>
    </citation>
    <scope>NUCLEOTIDE SEQUENCE [LARGE SCALE GENOMIC DNA]</scope>
</reference>
<dbReference type="Proteomes" id="UP001189429">
    <property type="component" value="Unassembled WGS sequence"/>
</dbReference>
<organism evidence="1 2">
    <name type="scientific">Prorocentrum cordatum</name>
    <dbReference type="NCBI Taxonomy" id="2364126"/>
    <lineage>
        <taxon>Eukaryota</taxon>
        <taxon>Sar</taxon>
        <taxon>Alveolata</taxon>
        <taxon>Dinophyceae</taxon>
        <taxon>Prorocentrales</taxon>
        <taxon>Prorocentraceae</taxon>
        <taxon>Prorocentrum</taxon>
    </lineage>
</organism>
<accession>A0ABN9Y3Y8</accession>
<name>A0ABN9Y3Y8_9DINO</name>
<dbReference type="SUPFAM" id="SSF56219">
    <property type="entry name" value="DNase I-like"/>
    <property type="match status" value="1"/>
</dbReference>
<sequence length="190" mass="19849">MAAARARGMRLHLGPELEGEHLLAAAHAPGTCSAQAEAMCGLSGRHPGRLQHVAVHLGGSRAVHLLNVYVCAGGRIDPERNADLILEGLEWIRGLGGAPALLVGDLNCNVADSGLEGLLGLAGWRDVLAAAGPTCIPSDGAPSRQDYALVNPEALGLIERVGIRWDLGFATRAALWVELRPSAPERALMP</sequence>
<proteinExistence type="predicted"/>